<proteinExistence type="predicted"/>
<evidence type="ECO:0000313" key="2">
    <source>
        <dbReference type="Proteomes" id="UP001500469"/>
    </source>
</evidence>
<keyword evidence="2" id="KW-1185">Reference proteome</keyword>
<gene>
    <name evidence="1" type="ORF">GCM10009119_08360</name>
</gene>
<comment type="caution">
    <text evidence="1">The sequence shown here is derived from an EMBL/GenBank/DDBJ whole genome shotgun (WGS) entry which is preliminary data.</text>
</comment>
<name>A0ABP3YB89_9BACT</name>
<reference evidence="2" key="1">
    <citation type="journal article" date="2019" name="Int. J. Syst. Evol. Microbiol.">
        <title>The Global Catalogue of Microorganisms (GCM) 10K type strain sequencing project: providing services to taxonomists for standard genome sequencing and annotation.</title>
        <authorList>
            <consortium name="The Broad Institute Genomics Platform"/>
            <consortium name="The Broad Institute Genome Sequencing Center for Infectious Disease"/>
            <person name="Wu L."/>
            <person name="Ma J."/>
        </authorList>
    </citation>
    <scope>NUCLEOTIDE SEQUENCE [LARGE SCALE GENOMIC DNA]</scope>
    <source>
        <strain evidence="2">JCM 16112</strain>
    </source>
</reference>
<accession>A0ABP3YB89</accession>
<sequence length="87" mass="10477">MENDSEDILKIEAGFQRFDNRSVGVLKFNWPEKMKKNKQKPPRKGWAKLFKKMHQQGDNELLIPDLYEDEKFLNDPKEWVWPVDSKK</sequence>
<dbReference type="EMBL" id="BAAAFI010000002">
    <property type="protein sequence ID" value="GAA0877868.1"/>
    <property type="molecule type" value="Genomic_DNA"/>
</dbReference>
<organism evidence="1 2">
    <name type="scientific">Algoriphagus jejuensis</name>
    <dbReference type="NCBI Taxonomy" id="419934"/>
    <lineage>
        <taxon>Bacteria</taxon>
        <taxon>Pseudomonadati</taxon>
        <taxon>Bacteroidota</taxon>
        <taxon>Cytophagia</taxon>
        <taxon>Cytophagales</taxon>
        <taxon>Cyclobacteriaceae</taxon>
        <taxon>Algoriphagus</taxon>
    </lineage>
</organism>
<protein>
    <submittedName>
        <fullName evidence="1">Uncharacterized protein</fullName>
    </submittedName>
</protein>
<evidence type="ECO:0000313" key="1">
    <source>
        <dbReference type="EMBL" id="GAA0877868.1"/>
    </source>
</evidence>
<dbReference type="Proteomes" id="UP001500469">
    <property type="component" value="Unassembled WGS sequence"/>
</dbReference>